<dbReference type="PANTHER" id="PTHR12768">
    <property type="entry name" value="BECLIN 1"/>
    <property type="match status" value="1"/>
</dbReference>
<keyword evidence="3" id="KW-0472">Membrane</keyword>
<protein>
    <submittedName>
        <fullName evidence="5">Autophagy protein Apg6 family protein</fullName>
    </submittedName>
</protein>
<dbReference type="InterPro" id="IPR007243">
    <property type="entry name" value="Atg6/Beclin"/>
</dbReference>
<dbReference type="Proteomes" id="UP000023152">
    <property type="component" value="Unassembled WGS sequence"/>
</dbReference>
<gene>
    <name evidence="5" type="ORF">RFI_14848</name>
</gene>
<feature type="non-terminal residue" evidence="5">
    <location>
        <position position="1"/>
    </location>
</feature>
<feature type="domain" description="Atg6 BARA" evidence="4">
    <location>
        <begin position="79"/>
        <end position="214"/>
    </location>
</feature>
<dbReference type="GO" id="GO:0000407">
    <property type="term" value="C:phagophore assembly site"/>
    <property type="evidence" value="ECO:0007669"/>
    <property type="project" value="TreeGrafter"/>
</dbReference>
<feature type="transmembrane region" description="Helical" evidence="3">
    <location>
        <begin position="213"/>
        <end position="230"/>
    </location>
</feature>
<evidence type="ECO:0000313" key="6">
    <source>
        <dbReference type="Proteomes" id="UP000023152"/>
    </source>
</evidence>
<dbReference type="AlphaFoldDB" id="X6N7U2"/>
<dbReference type="EMBL" id="ASPP01010815">
    <property type="protein sequence ID" value="ETO22350.1"/>
    <property type="molecule type" value="Genomic_DNA"/>
</dbReference>
<name>X6N7U2_RETFI</name>
<evidence type="ECO:0000313" key="5">
    <source>
        <dbReference type="EMBL" id="ETO22350.1"/>
    </source>
</evidence>
<comment type="similarity">
    <text evidence="1">Belongs to the beclin family.</text>
</comment>
<keyword evidence="6" id="KW-1185">Reference proteome</keyword>
<dbReference type="Pfam" id="PF04111">
    <property type="entry name" value="APG6"/>
    <property type="match status" value="1"/>
</dbReference>
<keyword evidence="3" id="KW-0812">Transmembrane</keyword>
<dbReference type="InterPro" id="IPR040455">
    <property type="entry name" value="Atg6_BARA"/>
</dbReference>
<dbReference type="GO" id="GO:0034271">
    <property type="term" value="C:phosphatidylinositol 3-kinase complex, class III, type I"/>
    <property type="evidence" value="ECO:0007669"/>
    <property type="project" value="TreeGrafter"/>
</dbReference>
<evidence type="ECO:0000256" key="2">
    <source>
        <dbReference type="SAM" id="Coils"/>
    </source>
</evidence>
<accession>X6N7U2</accession>
<evidence type="ECO:0000259" key="4">
    <source>
        <dbReference type="Pfam" id="PF04111"/>
    </source>
</evidence>
<dbReference type="GO" id="GO:0043548">
    <property type="term" value="F:phosphatidylinositol 3-kinase binding"/>
    <property type="evidence" value="ECO:0007669"/>
    <property type="project" value="TreeGrafter"/>
</dbReference>
<dbReference type="OrthoDB" id="20368at2759"/>
<dbReference type="PANTHER" id="PTHR12768:SF4">
    <property type="entry name" value="BECLIN-1"/>
    <property type="match status" value="1"/>
</dbReference>
<dbReference type="GO" id="GO:0006995">
    <property type="term" value="P:cellular response to nitrogen starvation"/>
    <property type="evidence" value="ECO:0007669"/>
    <property type="project" value="TreeGrafter"/>
</dbReference>
<sequence length="233" mass="27463">LESGTKELQLRLQSLRDERQHLTKELARLDEESHKLEELEQMFFEDANDFRYALENVSDQHAAVRQKIREVKHHLEVMKSTNVFDDAFHIYNDGHFGTINGLRLGRLTSVEVGWEEINAALGQCVLLLDVLTKRVKKFTLKGFELYPLGICSEIHETKKGTTGGLKKSIHQMYGSQKLFGYSGCDKALECFLECMNQFCRWIQTQDKKFKMRYQFWITFTFHFFFLHIFHKQN</sequence>
<dbReference type="InterPro" id="IPR038274">
    <property type="entry name" value="Atg6/Beclin_C_sf"/>
</dbReference>
<dbReference type="GO" id="GO:0030674">
    <property type="term" value="F:protein-macromolecule adaptor activity"/>
    <property type="evidence" value="ECO:0007669"/>
    <property type="project" value="TreeGrafter"/>
</dbReference>
<dbReference type="Gene3D" id="1.10.418.40">
    <property type="entry name" value="Autophagy protein 6/Beclin 1"/>
    <property type="match status" value="1"/>
</dbReference>
<dbReference type="GO" id="GO:0034272">
    <property type="term" value="C:phosphatidylinositol 3-kinase complex, class III, type II"/>
    <property type="evidence" value="ECO:0007669"/>
    <property type="project" value="TreeGrafter"/>
</dbReference>
<dbReference type="GO" id="GO:0000423">
    <property type="term" value="P:mitophagy"/>
    <property type="evidence" value="ECO:0007669"/>
    <property type="project" value="TreeGrafter"/>
</dbReference>
<evidence type="ECO:0000256" key="3">
    <source>
        <dbReference type="SAM" id="Phobius"/>
    </source>
</evidence>
<proteinExistence type="inferred from homology"/>
<keyword evidence="3" id="KW-1133">Transmembrane helix</keyword>
<organism evidence="5 6">
    <name type="scientific">Reticulomyxa filosa</name>
    <dbReference type="NCBI Taxonomy" id="46433"/>
    <lineage>
        <taxon>Eukaryota</taxon>
        <taxon>Sar</taxon>
        <taxon>Rhizaria</taxon>
        <taxon>Retaria</taxon>
        <taxon>Foraminifera</taxon>
        <taxon>Monothalamids</taxon>
        <taxon>Reticulomyxidae</taxon>
        <taxon>Reticulomyxa</taxon>
    </lineage>
</organism>
<feature type="coiled-coil region" evidence="2">
    <location>
        <begin position="5"/>
        <end position="42"/>
    </location>
</feature>
<dbReference type="GO" id="GO:0000045">
    <property type="term" value="P:autophagosome assembly"/>
    <property type="evidence" value="ECO:0007669"/>
    <property type="project" value="TreeGrafter"/>
</dbReference>
<dbReference type="GO" id="GO:0045324">
    <property type="term" value="P:late endosome to vacuole transport"/>
    <property type="evidence" value="ECO:0007669"/>
    <property type="project" value="TreeGrafter"/>
</dbReference>
<comment type="caution">
    <text evidence="5">The sequence shown here is derived from an EMBL/GenBank/DDBJ whole genome shotgun (WGS) entry which is preliminary data.</text>
</comment>
<evidence type="ECO:0000256" key="1">
    <source>
        <dbReference type="ARBA" id="ARBA00005965"/>
    </source>
</evidence>
<keyword evidence="2" id="KW-0175">Coiled coil</keyword>
<reference evidence="5 6" key="1">
    <citation type="journal article" date="2013" name="Curr. Biol.">
        <title>The Genome of the Foraminiferan Reticulomyxa filosa.</title>
        <authorList>
            <person name="Glockner G."/>
            <person name="Hulsmann N."/>
            <person name="Schleicher M."/>
            <person name="Noegel A.A."/>
            <person name="Eichinger L."/>
            <person name="Gallinger C."/>
            <person name="Pawlowski J."/>
            <person name="Sierra R."/>
            <person name="Euteneuer U."/>
            <person name="Pillet L."/>
            <person name="Moustafa A."/>
            <person name="Platzer M."/>
            <person name="Groth M."/>
            <person name="Szafranski K."/>
            <person name="Schliwa M."/>
        </authorList>
    </citation>
    <scope>NUCLEOTIDE SEQUENCE [LARGE SCALE GENOMIC DNA]</scope>
</reference>